<keyword evidence="4" id="KW-0862">Zinc</keyword>
<dbReference type="AlphaFoldDB" id="A0AA89BNJ3"/>
<dbReference type="Gene3D" id="3.30.160.60">
    <property type="entry name" value="Classic Zinc Finger"/>
    <property type="match status" value="1"/>
</dbReference>
<name>A0AA89BNJ3_9ASTE</name>
<dbReference type="InterPro" id="IPR036236">
    <property type="entry name" value="Znf_C2H2_sf"/>
</dbReference>
<evidence type="ECO:0000256" key="4">
    <source>
        <dbReference type="ARBA" id="ARBA00022833"/>
    </source>
</evidence>
<keyword evidence="3 7" id="KW-0863">Zinc-finger</keyword>
<evidence type="ECO:0000313" key="10">
    <source>
        <dbReference type="EMBL" id="KAK3038086.1"/>
    </source>
</evidence>
<dbReference type="PANTHER" id="PTHR45988">
    <property type="entry name" value="C2H2 TYPE ZINC FINGER TRANSCRIPTION FACTOR FAMILY-RELATED"/>
    <property type="match status" value="1"/>
</dbReference>
<evidence type="ECO:0000256" key="1">
    <source>
        <dbReference type="ARBA" id="ARBA00022723"/>
    </source>
</evidence>
<feature type="compositionally biased region" description="Basic and acidic residues" evidence="8">
    <location>
        <begin position="158"/>
        <end position="186"/>
    </location>
</feature>
<feature type="compositionally biased region" description="Basic and acidic residues" evidence="8">
    <location>
        <begin position="275"/>
        <end position="290"/>
    </location>
</feature>
<feature type="compositionally biased region" description="Basic and acidic residues" evidence="8">
    <location>
        <begin position="348"/>
        <end position="358"/>
    </location>
</feature>
<feature type="domain" description="C2H2-type" evidence="9">
    <location>
        <begin position="370"/>
        <end position="397"/>
    </location>
</feature>
<keyword evidence="6" id="KW-0804">Transcription</keyword>
<feature type="region of interest" description="Disordered" evidence="8">
    <location>
        <begin position="1"/>
        <end position="56"/>
    </location>
</feature>
<feature type="compositionally biased region" description="Polar residues" evidence="8">
    <location>
        <begin position="262"/>
        <end position="274"/>
    </location>
</feature>
<dbReference type="EMBL" id="JAVXUP010000105">
    <property type="protein sequence ID" value="KAK3038086.1"/>
    <property type="molecule type" value="Genomic_DNA"/>
</dbReference>
<feature type="compositionally biased region" description="Polar residues" evidence="8">
    <location>
        <begin position="1"/>
        <end position="18"/>
    </location>
</feature>
<protein>
    <recommendedName>
        <fullName evidence="9">C2H2-type domain-containing protein</fullName>
    </recommendedName>
</protein>
<keyword evidence="1" id="KW-0479">Metal-binding</keyword>
<feature type="region of interest" description="Disordered" evidence="8">
    <location>
        <begin position="71"/>
        <end position="113"/>
    </location>
</feature>
<feature type="region of interest" description="Disordered" evidence="8">
    <location>
        <begin position="155"/>
        <end position="367"/>
    </location>
</feature>
<feature type="compositionally biased region" description="Polar residues" evidence="8">
    <location>
        <begin position="314"/>
        <end position="331"/>
    </location>
</feature>
<dbReference type="GO" id="GO:0005634">
    <property type="term" value="C:nucleus"/>
    <property type="evidence" value="ECO:0007669"/>
    <property type="project" value="TreeGrafter"/>
</dbReference>
<accession>A0AA89BNJ3</accession>
<dbReference type="PANTHER" id="PTHR45988:SF18">
    <property type="entry name" value="C2H2-TYPE ZINC FINGER FAMILY PROTEIN"/>
    <property type="match status" value="1"/>
</dbReference>
<feature type="compositionally biased region" description="Polar residues" evidence="8">
    <location>
        <begin position="212"/>
        <end position="227"/>
    </location>
</feature>
<evidence type="ECO:0000256" key="3">
    <source>
        <dbReference type="ARBA" id="ARBA00022771"/>
    </source>
</evidence>
<keyword evidence="2" id="KW-0677">Repeat</keyword>
<evidence type="ECO:0000256" key="7">
    <source>
        <dbReference type="PROSITE-ProRule" id="PRU00042"/>
    </source>
</evidence>
<dbReference type="SMART" id="SM00355">
    <property type="entry name" value="ZnF_C2H2"/>
    <property type="match status" value="2"/>
</dbReference>
<sequence>MESDHLPNQSERTKGSQQQPPPVPHDGKLLVKLKNRGLKEEDRLKEKDGRPVSPDCFMEFSSDNALGGHRRIHLLRNNGKELAATPPPPPQSVDTDGCLPSWPVKGKGHRTKTVAATRWSRSYELTSLEEERLRDTVSRLLSLLSLDPVELSALMNKRSREETSSGVEERDHGSVSKKPRTEETDHVFNGSTALENEKDESKECKYGLEDGSNAQDVSSSHNESTYGKTALDLKSHGSASENEKDESSKVSKYSSKDGFDGQNAQDVSSSNNESADGKTMLDLKSHERRNPVVLSTVTALESPLDANKLEGNEENNGCKTSSEDGSGSRNMEQVHYRFSDTANGMLRIKKDTKKETKKLSTKGNSGPNKYKCSICGKCFPTPQALGGHTSSHKKAQISTVNAIDNEDAQKHQASPIRQQAEETKDSEVALSSKLEEQNSYKCKICDKAFPTGQALGGHQRLHYKGLAKKPPTSKVTSPGDAEASVQHCSSSSSSSSTAFDLNQLPPADDE</sequence>
<reference evidence="10" key="1">
    <citation type="submission" date="2022-12" db="EMBL/GenBank/DDBJ databases">
        <title>Draft genome assemblies for two species of Escallonia (Escalloniales).</title>
        <authorList>
            <person name="Chanderbali A."/>
            <person name="Dervinis C."/>
            <person name="Anghel I."/>
            <person name="Soltis D."/>
            <person name="Soltis P."/>
            <person name="Zapata F."/>
        </authorList>
    </citation>
    <scope>NUCLEOTIDE SEQUENCE</scope>
    <source>
        <strain evidence="10">UCBG64.0493</strain>
        <tissue evidence="10">Leaf</tissue>
    </source>
</reference>
<dbReference type="Pfam" id="PF13912">
    <property type="entry name" value="zf-C2H2_6"/>
    <property type="match status" value="2"/>
</dbReference>
<feature type="compositionally biased region" description="Basic and acidic residues" evidence="8">
    <location>
        <begin position="37"/>
        <end position="50"/>
    </location>
</feature>
<evidence type="ECO:0000313" key="11">
    <source>
        <dbReference type="Proteomes" id="UP001188597"/>
    </source>
</evidence>
<feature type="region of interest" description="Disordered" evidence="8">
    <location>
        <begin position="385"/>
        <end position="432"/>
    </location>
</feature>
<comment type="caution">
    <text evidence="10">The sequence shown here is derived from an EMBL/GenBank/DDBJ whole genome shotgun (WGS) entry which is preliminary data.</text>
</comment>
<dbReference type="GO" id="GO:0000976">
    <property type="term" value="F:transcription cis-regulatory region binding"/>
    <property type="evidence" value="ECO:0007669"/>
    <property type="project" value="TreeGrafter"/>
</dbReference>
<feature type="compositionally biased region" description="Basic and acidic residues" evidence="8">
    <location>
        <begin position="195"/>
        <end position="208"/>
    </location>
</feature>
<feature type="domain" description="C2H2-type" evidence="9">
    <location>
        <begin position="440"/>
        <end position="462"/>
    </location>
</feature>
<organism evidence="10 11">
    <name type="scientific">Escallonia herrerae</name>
    <dbReference type="NCBI Taxonomy" id="1293975"/>
    <lineage>
        <taxon>Eukaryota</taxon>
        <taxon>Viridiplantae</taxon>
        <taxon>Streptophyta</taxon>
        <taxon>Embryophyta</taxon>
        <taxon>Tracheophyta</taxon>
        <taxon>Spermatophyta</taxon>
        <taxon>Magnoliopsida</taxon>
        <taxon>eudicotyledons</taxon>
        <taxon>Gunneridae</taxon>
        <taxon>Pentapetalae</taxon>
        <taxon>asterids</taxon>
        <taxon>campanulids</taxon>
        <taxon>Escalloniales</taxon>
        <taxon>Escalloniaceae</taxon>
        <taxon>Escallonia</taxon>
    </lineage>
</organism>
<evidence type="ECO:0000259" key="9">
    <source>
        <dbReference type="PROSITE" id="PS50157"/>
    </source>
</evidence>
<evidence type="ECO:0000256" key="6">
    <source>
        <dbReference type="ARBA" id="ARBA00023163"/>
    </source>
</evidence>
<dbReference type="GO" id="GO:0003700">
    <property type="term" value="F:DNA-binding transcription factor activity"/>
    <property type="evidence" value="ECO:0007669"/>
    <property type="project" value="InterPro"/>
</dbReference>
<feature type="compositionally biased region" description="Basic and acidic residues" evidence="8">
    <location>
        <begin position="231"/>
        <end position="259"/>
    </location>
</feature>
<proteinExistence type="predicted"/>
<dbReference type="InterPro" id="IPR013087">
    <property type="entry name" value="Znf_C2H2_type"/>
</dbReference>
<dbReference type="GO" id="GO:0008270">
    <property type="term" value="F:zinc ion binding"/>
    <property type="evidence" value="ECO:0007669"/>
    <property type="project" value="UniProtKB-KW"/>
</dbReference>
<dbReference type="SUPFAM" id="SSF57667">
    <property type="entry name" value="beta-beta-alpha zinc fingers"/>
    <property type="match status" value="1"/>
</dbReference>
<dbReference type="PROSITE" id="PS00028">
    <property type="entry name" value="ZINC_FINGER_C2H2_1"/>
    <property type="match status" value="2"/>
</dbReference>
<evidence type="ECO:0000256" key="2">
    <source>
        <dbReference type="ARBA" id="ARBA00022737"/>
    </source>
</evidence>
<gene>
    <name evidence="10" type="ORF">RJ639_031640</name>
</gene>
<evidence type="ECO:0000256" key="5">
    <source>
        <dbReference type="ARBA" id="ARBA00023015"/>
    </source>
</evidence>
<dbReference type="Proteomes" id="UP001188597">
    <property type="component" value="Unassembled WGS sequence"/>
</dbReference>
<feature type="compositionally biased region" description="Basic and acidic residues" evidence="8">
    <location>
        <begin position="419"/>
        <end position="432"/>
    </location>
</feature>
<feature type="region of interest" description="Disordered" evidence="8">
    <location>
        <begin position="464"/>
        <end position="510"/>
    </location>
</feature>
<keyword evidence="5" id="KW-0805">Transcription regulation</keyword>
<dbReference type="PROSITE" id="PS50157">
    <property type="entry name" value="ZINC_FINGER_C2H2_2"/>
    <property type="match status" value="2"/>
</dbReference>
<keyword evidence="11" id="KW-1185">Reference proteome</keyword>
<dbReference type="InterPro" id="IPR044653">
    <property type="entry name" value="AZF1/2/3-like"/>
</dbReference>
<evidence type="ECO:0000256" key="8">
    <source>
        <dbReference type="SAM" id="MobiDB-lite"/>
    </source>
</evidence>